<evidence type="ECO:0000256" key="5">
    <source>
        <dbReference type="ARBA" id="ARBA00022801"/>
    </source>
</evidence>
<protein>
    <submittedName>
        <fullName evidence="12">Regulator of sigma-W protease RasP</fullName>
        <ecNumber evidence="12">3.4.24.-</ecNumber>
    </submittedName>
</protein>
<keyword evidence="5 12" id="KW-0378">Hydrolase</keyword>
<dbReference type="PANTHER" id="PTHR42837:SF2">
    <property type="entry name" value="MEMBRANE METALLOPROTEASE ARASP2, CHLOROPLASTIC-RELATED"/>
    <property type="match status" value="1"/>
</dbReference>
<evidence type="ECO:0000256" key="1">
    <source>
        <dbReference type="ARBA" id="ARBA00001947"/>
    </source>
</evidence>
<keyword evidence="6" id="KW-0862">Zinc</keyword>
<comment type="caution">
    <text evidence="12">The sequence shown here is derived from an EMBL/GenBank/DDBJ whole genome shotgun (WGS) entry which is preliminary data.</text>
</comment>
<dbReference type="Pfam" id="PF02163">
    <property type="entry name" value="Peptidase_M50"/>
    <property type="match status" value="1"/>
</dbReference>
<dbReference type="PANTHER" id="PTHR42837">
    <property type="entry name" value="REGULATOR OF SIGMA-E PROTEASE RSEP"/>
    <property type="match status" value="1"/>
</dbReference>
<evidence type="ECO:0000256" key="4">
    <source>
        <dbReference type="ARBA" id="ARBA00022692"/>
    </source>
</evidence>
<dbReference type="InterPro" id="IPR004387">
    <property type="entry name" value="Pept_M50_Zn"/>
</dbReference>
<keyword evidence="8" id="KW-0482">Metalloprotease</keyword>
<reference evidence="12" key="1">
    <citation type="submission" date="2019-08" db="EMBL/GenBank/DDBJ databases">
        <authorList>
            <person name="Kucharzyk K."/>
            <person name="Murdoch R.W."/>
            <person name="Higgins S."/>
            <person name="Loffler F."/>
        </authorList>
    </citation>
    <scope>NUCLEOTIDE SEQUENCE</scope>
</reference>
<evidence type="ECO:0000256" key="10">
    <source>
        <dbReference type="SAM" id="Phobius"/>
    </source>
</evidence>
<evidence type="ECO:0000313" key="12">
    <source>
        <dbReference type="EMBL" id="MPN26848.1"/>
    </source>
</evidence>
<keyword evidence="3 12" id="KW-0645">Protease</keyword>
<dbReference type="GO" id="GO:0016020">
    <property type="term" value="C:membrane"/>
    <property type="evidence" value="ECO:0007669"/>
    <property type="project" value="UniProtKB-SubCell"/>
</dbReference>
<gene>
    <name evidence="12" type="primary">rasP_20</name>
    <name evidence="12" type="ORF">SDC9_174274</name>
</gene>
<evidence type="ECO:0000256" key="2">
    <source>
        <dbReference type="ARBA" id="ARBA00004141"/>
    </source>
</evidence>
<dbReference type="EMBL" id="VSSQ01076517">
    <property type="protein sequence ID" value="MPN26848.1"/>
    <property type="molecule type" value="Genomic_DNA"/>
</dbReference>
<keyword evidence="4 10" id="KW-0812">Transmembrane</keyword>
<evidence type="ECO:0000256" key="8">
    <source>
        <dbReference type="ARBA" id="ARBA00023049"/>
    </source>
</evidence>
<keyword evidence="9 10" id="KW-0472">Membrane</keyword>
<accession>A0A645GIT9</accession>
<evidence type="ECO:0000259" key="11">
    <source>
        <dbReference type="Pfam" id="PF02163"/>
    </source>
</evidence>
<feature type="domain" description="Peptidase M50" evidence="11">
    <location>
        <begin position="15"/>
        <end position="78"/>
    </location>
</feature>
<evidence type="ECO:0000256" key="7">
    <source>
        <dbReference type="ARBA" id="ARBA00022989"/>
    </source>
</evidence>
<sequence length="93" mass="10089">MGDTVEEGLTYSVGSAIRSLMTIAALLSTNLGAINLFPIPAMDGGRLVFLILETVRGKAIDRNKEGFIHFAGFVLLMVFMALIASNDILRLFK</sequence>
<feature type="transmembrane region" description="Helical" evidence="10">
    <location>
        <begin position="16"/>
        <end position="37"/>
    </location>
</feature>
<evidence type="ECO:0000256" key="9">
    <source>
        <dbReference type="ARBA" id="ARBA00023136"/>
    </source>
</evidence>
<dbReference type="EC" id="3.4.24.-" evidence="12"/>
<dbReference type="AlphaFoldDB" id="A0A645GIT9"/>
<keyword evidence="7 10" id="KW-1133">Transmembrane helix</keyword>
<dbReference type="GO" id="GO:0004222">
    <property type="term" value="F:metalloendopeptidase activity"/>
    <property type="evidence" value="ECO:0007669"/>
    <property type="project" value="InterPro"/>
</dbReference>
<evidence type="ECO:0000256" key="3">
    <source>
        <dbReference type="ARBA" id="ARBA00022670"/>
    </source>
</evidence>
<organism evidence="12">
    <name type="scientific">bioreactor metagenome</name>
    <dbReference type="NCBI Taxonomy" id="1076179"/>
    <lineage>
        <taxon>unclassified sequences</taxon>
        <taxon>metagenomes</taxon>
        <taxon>ecological metagenomes</taxon>
    </lineage>
</organism>
<comment type="cofactor">
    <cofactor evidence="1">
        <name>Zn(2+)</name>
        <dbReference type="ChEBI" id="CHEBI:29105"/>
    </cofactor>
</comment>
<dbReference type="GO" id="GO:0006508">
    <property type="term" value="P:proteolysis"/>
    <property type="evidence" value="ECO:0007669"/>
    <property type="project" value="UniProtKB-KW"/>
</dbReference>
<name>A0A645GIT9_9ZZZZ</name>
<dbReference type="InterPro" id="IPR008915">
    <property type="entry name" value="Peptidase_M50"/>
</dbReference>
<comment type="subcellular location">
    <subcellularLocation>
        <location evidence="2">Membrane</location>
        <topology evidence="2">Multi-pass membrane protein</topology>
    </subcellularLocation>
</comment>
<feature type="transmembrane region" description="Helical" evidence="10">
    <location>
        <begin position="66"/>
        <end position="84"/>
    </location>
</feature>
<proteinExistence type="predicted"/>
<evidence type="ECO:0000256" key="6">
    <source>
        <dbReference type="ARBA" id="ARBA00022833"/>
    </source>
</evidence>